<reference evidence="1 2" key="1">
    <citation type="submission" date="2020-07" db="EMBL/GenBank/DDBJ databases">
        <title>non toxigenic Corynebacterium sp. nov from a clinical source.</title>
        <authorList>
            <person name="Bernier A.-M."/>
            <person name="Bernard K."/>
        </authorList>
    </citation>
    <scope>NUCLEOTIDE SEQUENCE [LARGE SCALE GENOMIC DNA]</scope>
    <source>
        <strain evidence="2">NML 93-0612</strain>
    </source>
</reference>
<gene>
    <name evidence="1" type="ORF">HW450_06625</name>
</gene>
<dbReference type="EMBL" id="CP059833">
    <property type="protein sequence ID" value="QMV86364.1"/>
    <property type="molecule type" value="Genomic_DNA"/>
</dbReference>
<accession>A0A7G5FIC3</accession>
<organism evidence="1 2">
    <name type="scientific">Corynebacterium hindlerae</name>
    <dbReference type="NCBI Taxonomy" id="699041"/>
    <lineage>
        <taxon>Bacteria</taxon>
        <taxon>Bacillati</taxon>
        <taxon>Actinomycetota</taxon>
        <taxon>Actinomycetes</taxon>
        <taxon>Mycobacteriales</taxon>
        <taxon>Corynebacteriaceae</taxon>
        <taxon>Corynebacterium</taxon>
    </lineage>
</organism>
<evidence type="ECO:0000313" key="2">
    <source>
        <dbReference type="Proteomes" id="UP000515570"/>
    </source>
</evidence>
<protein>
    <submittedName>
        <fullName evidence="1">Uncharacterized protein</fullName>
    </submittedName>
</protein>
<dbReference type="RefSeq" id="WP_182387178.1">
    <property type="nucleotide sequence ID" value="NZ_CP059833.1"/>
</dbReference>
<dbReference type="AlphaFoldDB" id="A0A7G5FIC3"/>
<proteinExistence type="predicted"/>
<name>A0A7G5FIC3_9CORY</name>
<dbReference type="Proteomes" id="UP000515570">
    <property type="component" value="Chromosome"/>
</dbReference>
<evidence type="ECO:0000313" key="1">
    <source>
        <dbReference type="EMBL" id="QMV86364.1"/>
    </source>
</evidence>
<keyword evidence="2" id="KW-1185">Reference proteome</keyword>
<sequence length="74" mass="8389">MRITAKPVDGTIHLTIGGNTYRLSNEHAMKLAEQLSTAVTKNSEPVERSKSWQEYHDELHDLMDSIFKKPGAHQ</sequence>